<keyword evidence="3" id="KW-0479">Metal-binding</keyword>
<dbReference type="SMART" id="SM00744">
    <property type="entry name" value="RINGv"/>
    <property type="match status" value="1"/>
</dbReference>
<keyword evidence="9" id="KW-1185">Reference proteome</keyword>
<reference evidence="8 9" key="1">
    <citation type="journal article" date="2024" name="G3 (Bethesda)">
        <title>Genome assembly of Hibiscus sabdariffa L. provides insights into metabolisms of medicinal natural products.</title>
        <authorList>
            <person name="Kim T."/>
        </authorList>
    </citation>
    <scope>NUCLEOTIDE SEQUENCE [LARGE SCALE GENOMIC DNA]</scope>
    <source>
        <strain evidence="8">TK-2024</strain>
        <tissue evidence="8">Old leaves</tissue>
    </source>
</reference>
<dbReference type="InterPro" id="IPR011016">
    <property type="entry name" value="Znf_RING-CH"/>
</dbReference>
<evidence type="ECO:0000259" key="7">
    <source>
        <dbReference type="PROSITE" id="PS50089"/>
    </source>
</evidence>
<keyword evidence="4 6" id="KW-0863">Zinc-finger</keyword>
<evidence type="ECO:0000256" key="3">
    <source>
        <dbReference type="ARBA" id="ARBA00022723"/>
    </source>
</evidence>
<evidence type="ECO:0000256" key="4">
    <source>
        <dbReference type="ARBA" id="ARBA00022771"/>
    </source>
</evidence>
<dbReference type="InterPro" id="IPR001841">
    <property type="entry name" value="Znf_RING"/>
</dbReference>
<dbReference type="SUPFAM" id="SSF57850">
    <property type="entry name" value="RING/U-box"/>
    <property type="match status" value="1"/>
</dbReference>
<dbReference type="PANTHER" id="PTHR15710">
    <property type="entry name" value="E3 UBIQUITIN-PROTEIN LIGASE PRAJA"/>
    <property type="match status" value="1"/>
</dbReference>
<proteinExistence type="predicted"/>
<evidence type="ECO:0000256" key="1">
    <source>
        <dbReference type="ARBA" id="ARBA00000900"/>
    </source>
</evidence>
<dbReference type="EMBL" id="JBBPBM010000008">
    <property type="protein sequence ID" value="KAK8571665.1"/>
    <property type="molecule type" value="Genomic_DNA"/>
</dbReference>
<organism evidence="8 9">
    <name type="scientific">Hibiscus sabdariffa</name>
    <name type="common">roselle</name>
    <dbReference type="NCBI Taxonomy" id="183260"/>
    <lineage>
        <taxon>Eukaryota</taxon>
        <taxon>Viridiplantae</taxon>
        <taxon>Streptophyta</taxon>
        <taxon>Embryophyta</taxon>
        <taxon>Tracheophyta</taxon>
        <taxon>Spermatophyta</taxon>
        <taxon>Magnoliopsida</taxon>
        <taxon>eudicotyledons</taxon>
        <taxon>Gunneridae</taxon>
        <taxon>Pentapetalae</taxon>
        <taxon>rosids</taxon>
        <taxon>malvids</taxon>
        <taxon>Malvales</taxon>
        <taxon>Malvaceae</taxon>
        <taxon>Malvoideae</taxon>
        <taxon>Hibiscus</taxon>
    </lineage>
</organism>
<dbReference type="Proteomes" id="UP001472677">
    <property type="component" value="Unassembled WGS sequence"/>
</dbReference>
<accession>A0ABR2F3S4</accession>
<dbReference type="SMART" id="SM00184">
    <property type="entry name" value="RING"/>
    <property type="match status" value="1"/>
</dbReference>
<protein>
    <recommendedName>
        <fullName evidence="2">RING-type E3 ubiquitin transferase</fullName>
        <ecNumber evidence="2">2.3.2.27</ecNumber>
    </recommendedName>
</protein>
<dbReference type="Pfam" id="PF13639">
    <property type="entry name" value="zf-RING_2"/>
    <property type="match status" value="1"/>
</dbReference>
<comment type="caution">
    <text evidence="8">The sequence shown here is derived from an EMBL/GenBank/DDBJ whole genome shotgun (WGS) entry which is preliminary data.</text>
</comment>
<dbReference type="CDD" id="cd16454">
    <property type="entry name" value="RING-H2_PA-TM-RING"/>
    <property type="match status" value="1"/>
</dbReference>
<dbReference type="EC" id="2.3.2.27" evidence="2"/>
<sequence>MAIRQPRFQVSVDYSLSLIKAPYFSRIEFLLHIRTFLEDDNGRFRQDFRQEDVQEFSVYPEIVFGSGRHRNNVAQRLLEAGWLDQLSLERILDHAFSDANSIIEKEKEKKKKKYGNNKIFDNVVKIIFQVKKFVRREYYAEPAAMAMELSMREEPRLVPAAKESIQALKKVKLAEGYGDNDGIECMICMEKLVKSEREVVTSMPCSHLFHGECIERWLSTSHLCPLCRFPMPTDAGTL</sequence>
<comment type="catalytic activity">
    <reaction evidence="1">
        <text>S-ubiquitinyl-[E2 ubiquitin-conjugating enzyme]-L-cysteine + [acceptor protein]-L-lysine = [E2 ubiquitin-conjugating enzyme]-L-cysteine + N(6)-ubiquitinyl-[acceptor protein]-L-lysine.</text>
        <dbReference type="EC" id="2.3.2.27"/>
    </reaction>
</comment>
<gene>
    <name evidence="8" type="ORF">V6N12_027743</name>
</gene>
<feature type="domain" description="RING-type" evidence="7">
    <location>
        <begin position="185"/>
        <end position="228"/>
    </location>
</feature>
<dbReference type="PANTHER" id="PTHR15710:SF59">
    <property type="entry name" value="E3 UBIQUITIN-PROTEIN LIGASE SDIR1-LIKE"/>
    <property type="match status" value="1"/>
</dbReference>
<evidence type="ECO:0000256" key="2">
    <source>
        <dbReference type="ARBA" id="ARBA00012483"/>
    </source>
</evidence>
<evidence type="ECO:0000313" key="9">
    <source>
        <dbReference type="Proteomes" id="UP001472677"/>
    </source>
</evidence>
<dbReference type="InterPro" id="IPR013083">
    <property type="entry name" value="Znf_RING/FYVE/PHD"/>
</dbReference>
<evidence type="ECO:0000313" key="8">
    <source>
        <dbReference type="EMBL" id="KAK8571665.1"/>
    </source>
</evidence>
<evidence type="ECO:0000256" key="6">
    <source>
        <dbReference type="PROSITE-ProRule" id="PRU00175"/>
    </source>
</evidence>
<keyword evidence="5" id="KW-0862">Zinc</keyword>
<dbReference type="Gene3D" id="3.30.40.10">
    <property type="entry name" value="Zinc/RING finger domain, C3HC4 (zinc finger)"/>
    <property type="match status" value="1"/>
</dbReference>
<dbReference type="PROSITE" id="PS50089">
    <property type="entry name" value="ZF_RING_2"/>
    <property type="match status" value="1"/>
</dbReference>
<evidence type="ECO:0000256" key="5">
    <source>
        <dbReference type="ARBA" id="ARBA00022833"/>
    </source>
</evidence>
<name>A0ABR2F3S4_9ROSI</name>